<dbReference type="SMART" id="SM00966">
    <property type="entry name" value="SpoVT_AbrB"/>
    <property type="match status" value="1"/>
</dbReference>
<dbReference type="EMBL" id="CP019640">
    <property type="protein sequence ID" value="AQQ54112.1"/>
    <property type="molecule type" value="Genomic_DNA"/>
</dbReference>
<protein>
    <recommendedName>
        <fullName evidence="1">SpoVT-AbrB domain-containing protein</fullName>
    </recommendedName>
</protein>
<dbReference type="RefSeq" id="WP_198038612.1">
    <property type="nucleotide sequence ID" value="NZ_CP019640.1"/>
</dbReference>
<proteinExistence type="predicted"/>
<dbReference type="AlphaFoldDB" id="A0A1Q2L2K0"/>
<evidence type="ECO:0000313" key="2">
    <source>
        <dbReference type="EMBL" id="AQQ54112.1"/>
    </source>
</evidence>
<feature type="domain" description="SpoVT-AbrB" evidence="1">
    <location>
        <begin position="9"/>
        <end position="54"/>
    </location>
</feature>
<organism evidence="2 3">
    <name type="scientific">Planococcus lenghuensis</name>
    <dbReference type="NCBI Taxonomy" id="2213202"/>
    <lineage>
        <taxon>Bacteria</taxon>
        <taxon>Bacillati</taxon>
        <taxon>Bacillota</taxon>
        <taxon>Bacilli</taxon>
        <taxon>Bacillales</taxon>
        <taxon>Caryophanaceae</taxon>
        <taxon>Planococcus</taxon>
    </lineage>
</organism>
<reference evidence="2 3" key="1">
    <citation type="submission" date="2017-02" db="EMBL/GenBank/DDBJ databases">
        <title>The complete genomic sequence of a novel cold adapted crude oil-degrading bacterium Planococcus qaidamina Y42.</title>
        <authorList>
            <person name="Yang R."/>
        </authorList>
    </citation>
    <scope>NUCLEOTIDE SEQUENCE [LARGE SCALE GENOMIC DNA]</scope>
    <source>
        <strain evidence="2 3">Y42</strain>
    </source>
</reference>
<name>A0A1Q2L2K0_9BACL</name>
<dbReference type="InterPro" id="IPR007159">
    <property type="entry name" value="SpoVT-AbrB_dom"/>
</dbReference>
<dbReference type="Pfam" id="PF04014">
    <property type="entry name" value="MazE_antitoxin"/>
    <property type="match status" value="1"/>
</dbReference>
<evidence type="ECO:0000259" key="1">
    <source>
        <dbReference type="SMART" id="SM00966"/>
    </source>
</evidence>
<evidence type="ECO:0000313" key="3">
    <source>
        <dbReference type="Proteomes" id="UP000188184"/>
    </source>
</evidence>
<accession>A0A1Q2L2K0</accession>
<dbReference type="KEGG" id="pmar:B0X71_14030"/>
<keyword evidence="3" id="KW-1185">Reference proteome</keyword>
<dbReference type="InterPro" id="IPR037914">
    <property type="entry name" value="SpoVT-AbrB_sf"/>
</dbReference>
<dbReference type="GO" id="GO:0003677">
    <property type="term" value="F:DNA binding"/>
    <property type="evidence" value="ECO:0007669"/>
    <property type="project" value="InterPro"/>
</dbReference>
<dbReference type="Proteomes" id="UP000188184">
    <property type="component" value="Chromosome"/>
</dbReference>
<dbReference type="SUPFAM" id="SSF89447">
    <property type="entry name" value="AbrB/MazE/MraZ-like"/>
    <property type="match status" value="1"/>
</dbReference>
<dbReference type="Gene3D" id="2.10.260.10">
    <property type="match status" value="1"/>
</dbReference>
<sequence length="84" mass="9346">MAFTERRIVQVGNSLGLTLPIEVPEELNIKKGDKVQVELVGNQLVIKKAPETIAQLDGIPPDFCTILKEEMETHHEALKGLVDR</sequence>
<gene>
    <name evidence="2" type="ORF">B0X71_14030</name>
</gene>